<feature type="transmembrane region" description="Helical" evidence="7">
    <location>
        <begin position="163"/>
        <end position="186"/>
    </location>
</feature>
<keyword evidence="2" id="KW-0813">Transport</keyword>
<evidence type="ECO:0000313" key="9">
    <source>
        <dbReference type="Proteomes" id="UP000260680"/>
    </source>
</evidence>
<dbReference type="PANTHER" id="PTHR43549">
    <property type="entry name" value="MULTIDRUG RESISTANCE PROTEIN YPNP-RELATED"/>
    <property type="match status" value="1"/>
</dbReference>
<evidence type="ECO:0000313" key="8">
    <source>
        <dbReference type="EMBL" id="RFZ76844.1"/>
    </source>
</evidence>
<gene>
    <name evidence="8" type="ORF">DS742_21505</name>
</gene>
<feature type="transmembrane region" description="Helical" evidence="7">
    <location>
        <begin position="315"/>
        <end position="339"/>
    </location>
</feature>
<reference evidence="8 9" key="1">
    <citation type="submission" date="2018-07" db="EMBL/GenBank/DDBJ databases">
        <title>New species, Clostridium PI-S10-A1B.</title>
        <authorList>
            <person name="Krishna G."/>
            <person name="Summeta K."/>
            <person name="Shikha S."/>
            <person name="Prabhu P.B."/>
            <person name="Suresh K."/>
        </authorList>
    </citation>
    <scope>NUCLEOTIDE SEQUENCE [LARGE SCALE GENOMIC DNA]</scope>
    <source>
        <strain evidence="8 9">PI-S10-A1B</strain>
    </source>
</reference>
<dbReference type="Proteomes" id="UP000260680">
    <property type="component" value="Unassembled WGS sequence"/>
</dbReference>
<evidence type="ECO:0000256" key="4">
    <source>
        <dbReference type="ARBA" id="ARBA00022692"/>
    </source>
</evidence>
<feature type="transmembrane region" description="Helical" evidence="7">
    <location>
        <begin position="96"/>
        <end position="114"/>
    </location>
</feature>
<dbReference type="AlphaFoldDB" id="A0A3E2N7B7"/>
<evidence type="ECO:0000256" key="1">
    <source>
        <dbReference type="ARBA" id="ARBA00004651"/>
    </source>
</evidence>
<keyword evidence="5 7" id="KW-1133">Transmembrane helix</keyword>
<dbReference type="EMBL" id="QOHO01000072">
    <property type="protein sequence ID" value="RFZ76844.1"/>
    <property type="molecule type" value="Genomic_DNA"/>
</dbReference>
<dbReference type="OrthoDB" id="9776324at2"/>
<feature type="transmembrane region" description="Helical" evidence="7">
    <location>
        <begin position="383"/>
        <end position="402"/>
    </location>
</feature>
<keyword evidence="6 7" id="KW-0472">Membrane</keyword>
<dbReference type="GO" id="GO:0042910">
    <property type="term" value="F:xenobiotic transmembrane transporter activity"/>
    <property type="evidence" value="ECO:0007669"/>
    <property type="project" value="InterPro"/>
</dbReference>
<dbReference type="RefSeq" id="WP_117419022.1">
    <property type="nucleotide sequence ID" value="NZ_BRPJ01000025.1"/>
</dbReference>
<evidence type="ECO:0000256" key="6">
    <source>
        <dbReference type="ARBA" id="ARBA00023136"/>
    </source>
</evidence>
<dbReference type="InterPro" id="IPR052031">
    <property type="entry name" value="Membrane_Transporter-Flippase"/>
</dbReference>
<dbReference type="Pfam" id="PF01554">
    <property type="entry name" value="MatE"/>
    <property type="match status" value="2"/>
</dbReference>
<comment type="caution">
    <text evidence="8">The sequence shown here is derived from an EMBL/GenBank/DDBJ whole genome shotgun (WGS) entry which is preliminary data.</text>
</comment>
<feature type="transmembrane region" description="Helical" evidence="7">
    <location>
        <begin position="12"/>
        <end position="31"/>
    </location>
</feature>
<dbReference type="GO" id="GO:0015297">
    <property type="term" value="F:antiporter activity"/>
    <property type="evidence" value="ECO:0007669"/>
    <property type="project" value="InterPro"/>
</dbReference>
<feature type="transmembrane region" description="Helical" evidence="7">
    <location>
        <begin position="192"/>
        <end position="213"/>
    </location>
</feature>
<feature type="transmembrane region" description="Helical" evidence="7">
    <location>
        <begin position="422"/>
        <end position="439"/>
    </location>
</feature>
<proteinExistence type="predicted"/>
<dbReference type="CDD" id="cd13138">
    <property type="entry name" value="MATE_yoeA_like"/>
    <property type="match status" value="1"/>
</dbReference>
<feature type="transmembrane region" description="Helical" evidence="7">
    <location>
        <begin position="51"/>
        <end position="75"/>
    </location>
</feature>
<sequence length="448" mass="48846">METDMTRGNPLPIILKFTLPLLIGNIFQQFYNMVDTIIVGRFVGPDALAAVGSTGTIMFLVIGFSQGMSTGFTVLTSQRFGAGDENGTRRSVANGIILSIFVIGFMTLISLTFMRTLLRIMNTPQNIMEDAYTYISIICIGIFANVFYNLFSSFLRSVGNSRIPLVFLVFSACLNIMLDLIFVINFKMGVAGAAWATNVSQGTAAFLCIIYITRKMPVLTPERHHWKLHEYDTKIQLSVGIPMALQFGITASGTMIMQSAVNLFGSVAVASNTAANKFQSMVIQGMIAMGQTMATYSGQNYGKGDIGRIRRGVRLALTTEVIYAVVCSIVVVLGLPYALRLFFSGNVDLAEILPWAKTYSYLCAAFYIPLGTIFIFRNTMQGCGYGLLPMLGGVVELAARLVTATLAMKLLSFPLACACDPAAWLSAALFTGISYVYVIKKVEKKLVC</sequence>
<dbReference type="PANTHER" id="PTHR43549:SF3">
    <property type="entry name" value="MULTIDRUG RESISTANCE PROTEIN YPNP-RELATED"/>
    <property type="match status" value="1"/>
</dbReference>
<dbReference type="GO" id="GO:0005886">
    <property type="term" value="C:plasma membrane"/>
    <property type="evidence" value="ECO:0007669"/>
    <property type="project" value="UniProtKB-SubCell"/>
</dbReference>
<evidence type="ECO:0000256" key="3">
    <source>
        <dbReference type="ARBA" id="ARBA00022475"/>
    </source>
</evidence>
<keyword evidence="3" id="KW-1003">Cell membrane</keyword>
<feature type="transmembrane region" description="Helical" evidence="7">
    <location>
        <begin position="134"/>
        <end position="151"/>
    </location>
</feature>
<comment type="subcellular location">
    <subcellularLocation>
        <location evidence="1">Cell membrane</location>
        <topology evidence="1">Multi-pass membrane protein</topology>
    </subcellularLocation>
</comment>
<evidence type="ECO:0000256" key="5">
    <source>
        <dbReference type="ARBA" id="ARBA00022989"/>
    </source>
</evidence>
<name>A0A3E2N7B7_9FIRM</name>
<dbReference type="InterPro" id="IPR002528">
    <property type="entry name" value="MATE_fam"/>
</dbReference>
<feature type="transmembrane region" description="Helical" evidence="7">
    <location>
        <begin position="359"/>
        <end position="376"/>
    </location>
</feature>
<dbReference type="InterPro" id="IPR048279">
    <property type="entry name" value="MdtK-like"/>
</dbReference>
<dbReference type="NCBIfam" id="TIGR00797">
    <property type="entry name" value="matE"/>
    <property type="match status" value="1"/>
</dbReference>
<organism evidence="8 9">
    <name type="scientific">Lacrimispora amygdalina</name>
    <dbReference type="NCBI Taxonomy" id="253257"/>
    <lineage>
        <taxon>Bacteria</taxon>
        <taxon>Bacillati</taxon>
        <taxon>Bacillota</taxon>
        <taxon>Clostridia</taxon>
        <taxon>Lachnospirales</taxon>
        <taxon>Lachnospiraceae</taxon>
        <taxon>Lacrimispora</taxon>
    </lineage>
</organism>
<dbReference type="PIRSF" id="PIRSF006603">
    <property type="entry name" value="DinF"/>
    <property type="match status" value="1"/>
</dbReference>
<keyword evidence="4 7" id="KW-0812">Transmembrane</keyword>
<accession>A0A3E2N7B7</accession>
<evidence type="ECO:0000256" key="7">
    <source>
        <dbReference type="SAM" id="Phobius"/>
    </source>
</evidence>
<protein>
    <submittedName>
        <fullName evidence="8">MATE family efflux transporter</fullName>
    </submittedName>
</protein>
<evidence type="ECO:0000256" key="2">
    <source>
        <dbReference type="ARBA" id="ARBA00022448"/>
    </source>
</evidence>